<dbReference type="Gene3D" id="1.20.58.320">
    <property type="entry name" value="TPR-like"/>
    <property type="match status" value="1"/>
</dbReference>
<dbReference type="InterPro" id="IPR011990">
    <property type="entry name" value="TPR-like_helical_dom_sf"/>
</dbReference>
<organism evidence="1">
    <name type="scientific">Chromera velia CCMP2878</name>
    <dbReference type="NCBI Taxonomy" id="1169474"/>
    <lineage>
        <taxon>Eukaryota</taxon>
        <taxon>Sar</taxon>
        <taxon>Alveolata</taxon>
        <taxon>Colpodellida</taxon>
        <taxon>Chromeraceae</taxon>
        <taxon>Chromera</taxon>
    </lineage>
</organism>
<dbReference type="InterPro" id="IPR010323">
    <property type="entry name" value="DUF924"/>
</dbReference>
<name>A0A0G4I0G2_9ALVE</name>
<accession>A0A0G4I0G2</accession>
<evidence type="ECO:0008006" key="2">
    <source>
        <dbReference type="Google" id="ProtNLM"/>
    </source>
</evidence>
<sequence length="175" mass="20457">MGDIWRRKWFAKGEQQKVTDEFLQMYAGQVSRFISSEPEKLWEKMALIVLFDQIPRNVFRGQPDAYAFDKRAFPLAWALFSRIDELPVHFKVTVIVALCHTESVEVQNEVSKYVKERFCPLYDSTHPELVASLQRISCNHRERVVLFGRIPERNEILGRKSTEAETAFLAAVKHR</sequence>
<dbReference type="Pfam" id="PF06041">
    <property type="entry name" value="DUF924"/>
    <property type="match status" value="1"/>
</dbReference>
<protein>
    <recommendedName>
        <fullName evidence="2">DUF924 domain-containing protein</fullName>
    </recommendedName>
</protein>
<dbReference type="EMBL" id="CDMZ01004627">
    <property type="protein sequence ID" value="CEM50312.1"/>
    <property type="molecule type" value="Genomic_DNA"/>
</dbReference>
<dbReference type="VEuPathDB" id="CryptoDB:Cvel_9923"/>
<dbReference type="Gene3D" id="1.25.40.10">
    <property type="entry name" value="Tetratricopeptide repeat domain"/>
    <property type="match status" value="1"/>
</dbReference>
<reference evidence="1" key="1">
    <citation type="submission" date="2014-11" db="EMBL/GenBank/DDBJ databases">
        <authorList>
            <person name="Otto D Thomas"/>
            <person name="Naeem Raeece"/>
        </authorList>
    </citation>
    <scope>NUCLEOTIDE SEQUENCE</scope>
</reference>
<proteinExistence type="predicted"/>
<gene>
    <name evidence="1" type="ORF">Cvel_9923</name>
</gene>
<dbReference type="SUPFAM" id="SSF48452">
    <property type="entry name" value="TPR-like"/>
    <property type="match status" value="1"/>
</dbReference>
<evidence type="ECO:0000313" key="1">
    <source>
        <dbReference type="EMBL" id="CEM50312.1"/>
    </source>
</evidence>
<dbReference type="AlphaFoldDB" id="A0A0G4I0G2"/>